<gene>
    <name evidence="1" type="ORF">ENSA7_81850</name>
</gene>
<proteinExistence type="predicted"/>
<comment type="caution">
    <text evidence="1">The sequence shown here is derived from an EMBL/GenBank/DDBJ whole genome shotgun (WGS) entry which is preliminary data.</text>
</comment>
<reference evidence="1 2" key="1">
    <citation type="submission" date="2018-03" db="EMBL/GenBank/DDBJ databases">
        <title>Draft Genome Sequences of the Obligatory Marine Myxobacteria Enhygromyxa salina SWB007.</title>
        <authorList>
            <person name="Poehlein A."/>
            <person name="Moghaddam J.A."/>
            <person name="Harms H."/>
            <person name="Alanjari M."/>
            <person name="Koenig G.M."/>
            <person name="Daniel R."/>
            <person name="Schaeberle T.F."/>
        </authorList>
    </citation>
    <scope>NUCLEOTIDE SEQUENCE [LARGE SCALE GENOMIC DNA]</scope>
    <source>
        <strain evidence="1 2">SWB007</strain>
    </source>
</reference>
<dbReference type="InterPro" id="IPR036271">
    <property type="entry name" value="Tet_transcr_reg_TetR-rel_C_sf"/>
</dbReference>
<organism evidence="1 2">
    <name type="scientific">Enhygromyxa salina</name>
    <dbReference type="NCBI Taxonomy" id="215803"/>
    <lineage>
        <taxon>Bacteria</taxon>
        <taxon>Pseudomonadati</taxon>
        <taxon>Myxococcota</taxon>
        <taxon>Polyangia</taxon>
        <taxon>Nannocystales</taxon>
        <taxon>Nannocystaceae</taxon>
        <taxon>Enhygromyxa</taxon>
    </lineage>
</organism>
<dbReference type="Gene3D" id="1.10.357.10">
    <property type="entry name" value="Tetracycline Repressor, domain 2"/>
    <property type="match status" value="1"/>
</dbReference>
<dbReference type="EMBL" id="PVNL01000167">
    <property type="protein sequence ID" value="PRP91927.1"/>
    <property type="molecule type" value="Genomic_DNA"/>
</dbReference>
<dbReference type="RefSeq" id="WP_106094925.1">
    <property type="nucleotide sequence ID" value="NZ_PVNL01000167.1"/>
</dbReference>
<dbReference type="Proteomes" id="UP000238823">
    <property type="component" value="Unassembled WGS sequence"/>
</dbReference>
<protein>
    <recommendedName>
        <fullName evidence="3">Tetracyclin repressor-like C-terminal domain-containing protein</fullName>
    </recommendedName>
</protein>
<evidence type="ECO:0000313" key="2">
    <source>
        <dbReference type="Proteomes" id="UP000238823"/>
    </source>
</evidence>
<dbReference type="SUPFAM" id="SSF48498">
    <property type="entry name" value="Tetracyclin repressor-like, C-terminal domain"/>
    <property type="match status" value="1"/>
</dbReference>
<dbReference type="AlphaFoldDB" id="A0A2S9XGH4"/>
<accession>A0A2S9XGH4</accession>
<sequence length="104" mass="10795">MVELALGDPAMVTISLSTAMGVDPGLDEKLGKFYGALRVFMDETLETGQKLGLVRAGDRGPMLSIALGGMEGLLLDAVSGSVTADPDELVHAVMSFLESGLLGR</sequence>
<name>A0A2S9XGH4_9BACT</name>
<evidence type="ECO:0000313" key="1">
    <source>
        <dbReference type="EMBL" id="PRP91927.1"/>
    </source>
</evidence>
<evidence type="ECO:0008006" key="3">
    <source>
        <dbReference type="Google" id="ProtNLM"/>
    </source>
</evidence>